<dbReference type="AlphaFoldDB" id="A0A6J4QIE8"/>
<evidence type="ECO:0000313" key="1">
    <source>
        <dbReference type="EMBL" id="CAA9441578.1"/>
    </source>
</evidence>
<dbReference type="EMBL" id="CADCVH010000001">
    <property type="protein sequence ID" value="CAA9441578.1"/>
    <property type="molecule type" value="Genomic_DNA"/>
</dbReference>
<proteinExistence type="predicted"/>
<accession>A0A6J4QIE8</accession>
<sequence>METVEQTAGLPRPVVALCGVAPPETEPERLCFERRLQMAEPGPRPSLPEGCTEIGPSAVLSRHLDGTDDPGYYLLRFWEDRV</sequence>
<organism evidence="1">
    <name type="scientific">uncultured Rubrobacteraceae bacterium</name>
    <dbReference type="NCBI Taxonomy" id="349277"/>
    <lineage>
        <taxon>Bacteria</taxon>
        <taxon>Bacillati</taxon>
        <taxon>Actinomycetota</taxon>
        <taxon>Rubrobacteria</taxon>
        <taxon>Rubrobacterales</taxon>
        <taxon>Rubrobacteraceae</taxon>
        <taxon>environmental samples</taxon>
    </lineage>
</organism>
<protein>
    <submittedName>
        <fullName evidence="1">Uncharacterized protein</fullName>
    </submittedName>
</protein>
<reference evidence="1" key="1">
    <citation type="submission" date="2020-02" db="EMBL/GenBank/DDBJ databases">
        <authorList>
            <person name="Meier V. D."/>
        </authorList>
    </citation>
    <scope>NUCLEOTIDE SEQUENCE</scope>
    <source>
        <strain evidence="1">AVDCRST_MAG02</strain>
    </source>
</reference>
<name>A0A6J4QIE8_9ACTN</name>
<gene>
    <name evidence="1" type="ORF">AVDCRST_MAG02-110</name>
</gene>